<dbReference type="InterPro" id="IPR013325">
    <property type="entry name" value="RNA_pol_sigma_r2"/>
</dbReference>
<name>A0ABY2BRV3_9ACTN</name>
<feature type="domain" description="RNA polymerase sigma factor 70 region 4 type 2" evidence="7">
    <location>
        <begin position="157"/>
        <end position="209"/>
    </location>
</feature>
<dbReference type="NCBIfam" id="TIGR02937">
    <property type="entry name" value="sigma70-ECF"/>
    <property type="match status" value="1"/>
</dbReference>
<gene>
    <name evidence="8" type="ORF">EV644_103181</name>
</gene>
<dbReference type="EMBL" id="SLWM01000003">
    <property type="protein sequence ID" value="TCO27482.1"/>
    <property type="molecule type" value="Genomic_DNA"/>
</dbReference>
<evidence type="ECO:0000256" key="2">
    <source>
        <dbReference type="ARBA" id="ARBA00023015"/>
    </source>
</evidence>
<dbReference type="Pfam" id="PF04542">
    <property type="entry name" value="Sigma70_r2"/>
    <property type="match status" value="1"/>
</dbReference>
<dbReference type="InterPro" id="IPR014284">
    <property type="entry name" value="RNA_pol_sigma-70_dom"/>
</dbReference>
<dbReference type="SUPFAM" id="SSF88659">
    <property type="entry name" value="Sigma3 and sigma4 domains of RNA polymerase sigma factors"/>
    <property type="match status" value="1"/>
</dbReference>
<keyword evidence="4" id="KW-0238">DNA-binding</keyword>
<protein>
    <submittedName>
        <fullName evidence="8">RNA polymerase sigma-70 factor (Sigma-E family)</fullName>
    </submittedName>
</protein>
<dbReference type="Proteomes" id="UP000295818">
    <property type="component" value="Unassembled WGS sequence"/>
</dbReference>
<evidence type="ECO:0000256" key="1">
    <source>
        <dbReference type="ARBA" id="ARBA00010641"/>
    </source>
</evidence>
<proteinExistence type="inferred from homology"/>
<accession>A0ABY2BRV3</accession>
<evidence type="ECO:0000259" key="7">
    <source>
        <dbReference type="Pfam" id="PF08281"/>
    </source>
</evidence>
<organism evidence="8 9">
    <name type="scientific">Kribbella orskensis</name>
    <dbReference type="NCBI Taxonomy" id="2512216"/>
    <lineage>
        <taxon>Bacteria</taxon>
        <taxon>Bacillati</taxon>
        <taxon>Actinomycetota</taxon>
        <taxon>Actinomycetes</taxon>
        <taxon>Propionibacteriales</taxon>
        <taxon>Kribbellaceae</taxon>
        <taxon>Kribbella</taxon>
    </lineage>
</organism>
<sequence>MLGARITATDGSGRGLGDKEKKISALSPGWWFRSSVKVMGAMDAAAELSGAGVRRDADALVVALFRAEGARLVQLARWFVDDRTAAEDLVQEAFLRLARNQHRINDPDRAAAYLRSIVINLARDHNRRGLVSLRHRPPAEVDDRSAEDHVADGESRREVIEALRGLPRRQRDCVVLRYYVELPVAEIAATLGLSPNSVKTHLQRGLRSLKAELEEPR</sequence>
<comment type="caution">
    <text evidence="8">The sequence shown here is derived from an EMBL/GenBank/DDBJ whole genome shotgun (WGS) entry which is preliminary data.</text>
</comment>
<dbReference type="InterPro" id="IPR036388">
    <property type="entry name" value="WH-like_DNA-bd_sf"/>
</dbReference>
<dbReference type="InterPro" id="IPR007627">
    <property type="entry name" value="RNA_pol_sigma70_r2"/>
</dbReference>
<dbReference type="InterPro" id="IPR013324">
    <property type="entry name" value="RNA_pol_sigma_r3/r4-like"/>
</dbReference>
<keyword evidence="5" id="KW-0804">Transcription</keyword>
<evidence type="ECO:0000256" key="4">
    <source>
        <dbReference type="ARBA" id="ARBA00023125"/>
    </source>
</evidence>
<dbReference type="CDD" id="cd06171">
    <property type="entry name" value="Sigma70_r4"/>
    <property type="match status" value="1"/>
</dbReference>
<dbReference type="PANTHER" id="PTHR43133:SF50">
    <property type="entry name" value="ECF RNA POLYMERASE SIGMA FACTOR SIGM"/>
    <property type="match status" value="1"/>
</dbReference>
<feature type="domain" description="RNA polymerase sigma-70 region 2" evidence="6">
    <location>
        <begin position="64"/>
        <end position="128"/>
    </location>
</feature>
<dbReference type="InterPro" id="IPR039425">
    <property type="entry name" value="RNA_pol_sigma-70-like"/>
</dbReference>
<evidence type="ECO:0000313" key="9">
    <source>
        <dbReference type="Proteomes" id="UP000295818"/>
    </source>
</evidence>
<dbReference type="InterPro" id="IPR013249">
    <property type="entry name" value="RNA_pol_sigma70_r4_t2"/>
</dbReference>
<dbReference type="PANTHER" id="PTHR43133">
    <property type="entry name" value="RNA POLYMERASE ECF-TYPE SIGMA FACTO"/>
    <property type="match status" value="1"/>
</dbReference>
<dbReference type="Gene3D" id="1.10.1740.10">
    <property type="match status" value="1"/>
</dbReference>
<comment type="similarity">
    <text evidence="1">Belongs to the sigma-70 factor family. ECF subfamily.</text>
</comment>
<reference evidence="8 9" key="1">
    <citation type="journal article" date="2015" name="Stand. Genomic Sci.">
        <title>Genomic Encyclopedia of Bacterial and Archaeal Type Strains, Phase III: the genomes of soil and plant-associated and newly described type strains.</title>
        <authorList>
            <person name="Whitman W.B."/>
            <person name="Woyke T."/>
            <person name="Klenk H.P."/>
            <person name="Zhou Y."/>
            <person name="Lilburn T.G."/>
            <person name="Beck B.J."/>
            <person name="De Vos P."/>
            <person name="Vandamme P."/>
            <person name="Eisen J.A."/>
            <person name="Garrity G."/>
            <person name="Hugenholtz P."/>
            <person name="Kyrpides N.C."/>
        </authorList>
    </citation>
    <scope>NUCLEOTIDE SEQUENCE [LARGE SCALE GENOMIC DNA]</scope>
    <source>
        <strain evidence="8 9">VKM Ac-2538</strain>
    </source>
</reference>
<keyword evidence="9" id="KW-1185">Reference proteome</keyword>
<keyword evidence="3" id="KW-0731">Sigma factor</keyword>
<evidence type="ECO:0000256" key="5">
    <source>
        <dbReference type="ARBA" id="ARBA00023163"/>
    </source>
</evidence>
<evidence type="ECO:0000259" key="6">
    <source>
        <dbReference type="Pfam" id="PF04542"/>
    </source>
</evidence>
<evidence type="ECO:0000256" key="3">
    <source>
        <dbReference type="ARBA" id="ARBA00023082"/>
    </source>
</evidence>
<dbReference type="Gene3D" id="1.10.10.10">
    <property type="entry name" value="Winged helix-like DNA-binding domain superfamily/Winged helix DNA-binding domain"/>
    <property type="match status" value="1"/>
</dbReference>
<keyword evidence="2" id="KW-0805">Transcription regulation</keyword>
<dbReference type="Pfam" id="PF08281">
    <property type="entry name" value="Sigma70_r4_2"/>
    <property type="match status" value="1"/>
</dbReference>
<evidence type="ECO:0000313" key="8">
    <source>
        <dbReference type="EMBL" id="TCO27482.1"/>
    </source>
</evidence>
<dbReference type="SUPFAM" id="SSF88946">
    <property type="entry name" value="Sigma2 domain of RNA polymerase sigma factors"/>
    <property type="match status" value="1"/>
</dbReference>